<evidence type="ECO:0000256" key="2">
    <source>
        <dbReference type="ARBA" id="ARBA00022734"/>
    </source>
</evidence>
<evidence type="ECO:0000256" key="1">
    <source>
        <dbReference type="ARBA" id="ARBA00006568"/>
    </source>
</evidence>
<evidence type="ECO:0000313" key="5">
    <source>
        <dbReference type="RefSeq" id="XP_022761274.1"/>
    </source>
</evidence>
<dbReference type="PANTHER" id="PTHR47293">
    <property type="entry name" value="JACALIN-RELATED LECTIN 3"/>
    <property type="match status" value="1"/>
</dbReference>
<keyword evidence="4" id="KW-1185">Reference proteome</keyword>
<dbReference type="PROSITE" id="PS51752">
    <property type="entry name" value="JACALIN_LECTIN"/>
    <property type="match status" value="1"/>
</dbReference>
<name>A0A6P6A8L3_DURZI</name>
<organism evidence="4 5">
    <name type="scientific">Durio zibethinus</name>
    <name type="common">Durian</name>
    <dbReference type="NCBI Taxonomy" id="66656"/>
    <lineage>
        <taxon>Eukaryota</taxon>
        <taxon>Viridiplantae</taxon>
        <taxon>Streptophyta</taxon>
        <taxon>Embryophyta</taxon>
        <taxon>Tracheophyta</taxon>
        <taxon>Spermatophyta</taxon>
        <taxon>Magnoliopsida</taxon>
        <taxon>eudicotyledons</taxon>
        <taxon>Gunneridae</taxon>
        <taxon>Pentapetalae</taxon>
        <taxon>rosids</taxon>
        <taxon>malvids</taxon>
        <taxon>Malvales</taxon>
        <taxon>Malvaceae</taxon>
        <taxon>Helicteroideae</taxon>
        <taxon>Durio</taxon>
    </lineage>
</organism>
<proteinExistence type="inferred from homology"/>
<dbReference type="RefSeq" id="XP_022761274.1">
    <property type="nucleotide sequence ID" value="XM_022905539.1"/>
</dbReference>
<evidence type="ECO:0000313" key="4">
    <source>
        <dbReference type="Proteomes" id="UP000515121"/>
    </source>
</evidence>
<reference evidence="5" key="1">
    <citation type="submission" date="2025-08" db="UniProtKB">
        <authorList>
            <consortium name="RefSeq"/>
        </authorList>
    </citation>
    <scope>IDENTIFICATION</scope>
    <source>
        <tissue evidence="5">Fruit stalk</tissue>
    </source>
</reference>
<dbReference type="SUPFAM" id="SSF51101">
    <property type="entry name" value="Mannose-binding lectins"/>
    <property type="match status" value="1"/>
</dbReference>
<dbReference type="GeneID" id="111307521"/>
<dbReference type="Pfam" id="PF01419">
    <property type="entry name" value="Jacalin"/>
    <property type="match status" value="1"/>
</dbReference>
<accession>A0A6P6A8L3</accession>
<dbReference type="Proteomes" id="UP000515121">
    <property type="component" value="Unplaced"/>
</dbReference>
<dbReference type="InterPro" id="IPR036404">
    <property type="entry name" value="Jacalin-like_lectin_dom_sf"/>
</dbReference>
<dbReference type="KEGG" id="dzi:111307521"/>
<dbReference type="GO" id="GO:0030246">
    <property type="term" value="F:carbohydrate binding"/>
    <property type="evidence" value="ECO:0007669"/>
    <property type="project" value="UniProtKB-KW"/>
</dbReference>
<comment type="similarity">
    <text evidence="1">Belongs to the jacalin lectin family.</text>
</comment>
<protein>
    <submittedName>
        <fullName evidence="5">Inactive protein RESTRICTED TEV MOVEMENT 1-like</fullName>
    </submittedName>
</protein>
<sequence>MHPFCFGLSQEMNPSESEMIKVGPAGSRAGEPWDEKGLSEITEIYISHGDDTINSLQFQYVENRTLVLSEQHGESGGRFFNVVHLNHPSEYITGIAGNVNSYIISALTITTNITTYGPFGSQTKVAGFDFRLGNLRLFGGFYGHFLRRNDGTVSLSAIGIYVNPTSNLPTSTEDRVRGAALPLGSETSKYLGSWPAK</sequence>
<dbReference type="Gene3D" id="2.100.10.30">
    <property type="entry name" value="Jacalin-like lectin domain"/>
    <property type="match status" value="1"/>
</dbReference>
<dbReference type="SMART" id="SM00915">
    <property type="entry name" value="Jacalin"/>
    <property type="match status" value="1"/>
</dbReference>
<dbReference type="InterPro" id="IPR001229">
    <property type="entry name" value="Jacalin-like_lectin_dom"/>
</dbReference>
<feature type="domain" description="Jacalin-type lectin" evidence="3">
    <location>
        <begin position="19"/>
        <end position="164"/>
    </location>
</feature>
<dbReference type="AlphaFoldDB" id="A0A6P6A8L3"/>
<evidence type="ECO:0000259" key="3">
    <source>
        <dbReference type="PROSITE" id="PS51752"/>
    </source>
</evidence>
<dbReference type="PANTHER" id="PTHR47293:SF70">
    <property type="entry name" value="JACALIN-RELATED LECTIN 24-RELATED"/>
    <property type="match status" value="1"/>
</dbReference>
<gene>
    <name evidence="5" type="primary">LOC111307521</name>
</gene>
<keyword evidence="2" id="KW-0430">Lectin</keyword>
<dbReference type="OrthoDB" id="581739at2759"/>